<dbReference type="AlphaFoldDB" id="D2DSY3"/>
<proteinExistence type="evidence at transcript level"/>
<keyword evidence="1" id="KW-0472">Membrane</keyword>
<name>D2DSY3_SCYPA</name>
<feature type="non-terminal residue" evidence="2">
    <location>
        <position position="1"/>
    </location>
</feature>
<keyword evidence="1" id="KW-1133">Transmembrane helix</keyword>
<protein>
    <submittedName>
        <fullName evidence="2">Uncharacterized protein</fullName>
    </submittedName>
</protein>
<organism evidence="2">
    <name type="scientific">Scylla paramamosain</name>
    <name type="common">Mud crab</name>
    <dbReference type="NCBI Taxonomy" id="85552"/>
    <lineage>
        <taxon>Eukaryota</taxon>
        <taxon>Metazoa</taxon>
        <taxon>Ecdysozoa</taxon>
        <taxon>Arthropoda</taxon>
        <taxon>Crustacea</taxon>
        <taxon>Multicrustacea</taxon>
        <taxon>Malacostraca</taxon>
        <taxon>Eumalacostraca</taxon>
        <taxon>Eucarida</taxon>
        <taxon>Decapoda</taxon>
        <taxon>Pleocyemata</taxon>
        <taxon>Brachyura</taxon>
        <taxon>Eubrachyura</taxon>
        <taxon>Portunoidea</taxon>
        <taxon>Portunidae</taxon>
        <taxon>Portuninae</taxon>
        <taxon>Scylla</taxon>
    </lineage>
</organism>
<feature type="transmembrane region" description="Helical" evidence="1">
    <location>
        <begin position="12"/>
        <end position="34"/>
    </location>
</feature>
<evidence type="ECO:0000313" key="2">
    <source>
        <dbReference type="EMBL" id="ACY66543.1"/>
    </source>
</evidence>
<evidence type="ECO:0000256" key="1">
    <source>
        <dbReference type="SAM" id="Phobius"/>
    </source>
</evidence>
<reference evidence="2" key="1">
    <citation type="submission" date="2009-02" db="EMBL/GenBank/DDBJ databases">
        <title>Construction of SSH cDNA library from hemocytes of Scylla paramamosain LPS-challenged.</title>
        <authorList>
            <person name="Wang K.J."/>
            <person name="Chen F.Y."/>
            <person name="Bo J."/>
            <person name="Ren H.L."/>
        </authorList>
    </citation>
    <scope>NUCLEOTIDE SEQUENCE</scope>
</reference>
<accession>D2DSY3</accession>
<keyword evidence="1" id="KW-0812">Transmembrane</keyword>
<sequence length="82" mass="9835">YRCMLITERWVVVVMMVAVYHIDALFTPHMYAWMQMNVSCSKTYDSTHYRNVSPPSLYSFEQTLVEVTWKVFRDVFMILVID</sequence>
<dbReference type="EMBL" id="FJ774822">
    <property type="protein sequence ID" value="ACY66543.1"/>
    <property type="molecule type" value="mRNA"/>
</dbReference>